<proteinExistence type="predicted"/>
<accession>A0AB38VX68</accession>
<feature type="region of interest" description="Disordered" evidence="1">
    <location>
        <begin position="357"/>
        <end position="376"/>
    </location>
</feature>
<dbReference type="EMBL" id="LR134377">
    <property type="protein sequence ID" value="VEH06995.1"/>
    <property type="molecule type" value="Genomic_DNA"/>
</dbReference>
<protein>
    <submittedName>
        <fullName evidence="3">Virulence-associated E family protein</fullName>
    </submittedName>
</protein>
<dbReference type="InterPro" id="IPR007936">
    <property type="entry name" value="VapE-like_dom"/>
</dbReference>
<dbReference type="PANTHER" id="PTHR34985:SF1">
    <property type="entry name" value="SLR0554 PROTEIN"/>
    <property type="match status" value="1"/>
</dbReference>
<organism evidence="3 4">
    <name type="scientific">Corynebacterium kutscheri</name>
    <dbReference type="NCBI Taxonomy" id="35755"/>
    <lineage>
        <taxon>Bacteria</taxon>
        <taxon>Bacillati</taxon>
        <taxon>Actinomycetota</taxon>
        <taxon>Actinomycetes</taxon>
        <taxon>Mycobacteriales</taxon>
        <taxon>Corynebacteriaceae</taxon>
        <taxon>Corynebacterium</taxon>
    </lineage>
</organism>
<evidence type="ECO:0000256" key="1">
    <source>
        <dbReference type="SAM" id="MobiDB-lite"/>
    </source>
</evidence>
<feature type="domain" description="Virulence-associated protein E-like" evidence="2">
    <location>
        <begin position="484"/>
        <end position="602"/>
    </location>
</feature>
<dbReference type="Pfam" id="PF05272">
    <property type="entry name" value="VapE-like_dom"/>
    <property type="match status" value="1"/>
</dbReference>
<gene>
    <name evidence="3" type="ORF">NCTC949_01470</name>
</gene>
<dbReference type="Proteomes" id="UP000271380">
    <property type="component" value="Chromosome"/>
</dbReference>
<reference evidence="3 4" key="1">
    <citation type="submission" date="2018-12" db="EMBL/GenBank/DDBJ databases">
        <authorList>
            <consortium name="Pathogen Informatics"/>
        </authorList>
    </citation>
    <scope>NUCLEOTIDE SEQUENCE [LARGE SCALE GENOMIC DNA]</scope>
    <source>
        <strain evidence="3 4">NCTC949</strain>
    </source>
</reference>
<name>A0AB38VX68_9CORY</name>
<evidence type="ECO:0000259" key="2">
    <source>
        <dbReference type="Pfam" id="PF05272"/>
    </source>
</evidence>
<sequence>MNRELKISTAGSRLAMLWDNQLTDWSTLQQRLTNSRPGTKTAAEYQALPKTKRDDEKDLGGFVGGHLANGRRRKNNILTRSLIALDADTLTHQTLTDLPATLPYEWVCYSTHSHTADRPRFRIIAPLTRDVTPDEYAAVCRRLVADVGIDAFDDTTYEAHRLMYWPTHPVDVEPLHKANTGPWINPDEVLACYDDWRDMSTWPTSSRQTEHLKARADKQADPLTKPGLVGAFCRTYPISKAIETFIHDTYTPTNTQGRYTYTPGESTAGAVIYDDKFLYSHHGTDPAGGQLVIAFDLVRLHKFGTWDDEAKQGTPTHKRPSYKAMLGLAREDHEVKALLDREADQKAAEDFGNLLIQGNQNDTQESETQKPKESWRTTANLTRKNSGEYDDTLENLTKILTHDPLLQPIKYNLLSETICVDNDAKLPWAQTKTGWSDADVAQLKLYLEKAFGLYSGTKTTEALQIAAASRCYHPIRDYLNDPPAWDGEQRLDALLIDYLGAENTEYIKAVTRKTFTAAVARVFHPGTKFDTVLILNGPQGTGKSTLFAKLAEAWFSDALSLTDMRDKTGAEKLQGYWILELGELAGMRKMDVETVKGFLSRGQMINSVPPMPAPWSRTRVSASS</sequence>
<dbReference type="AlphaFoldDB" id="A0AB38VX68"/>
<dbReference type="RefSeq" id="WP_269471372.1">
    <property type="nucleotide sequence ID" value="NZ_JBHOLU010000003.1"/>
</dbReference>
<evidence type="ECO:0000313" key="4">
    <source>
        <dbReference type="Proteomes" id="UP000271380"/>
    </source>
</evidence>
<evidence type="ECO:0000313" key="3">
    <source>
        <dbReference type="EMBL" id="VEH06995.1"/>
    </source>
</evidence>
<dbReference type="PANTHER" id="PTHR34985">
    <property type="entry name" value="SLR0554 PROTEIN"/>
    <property type="match status" value="1"/>
</dbReference>